<keyword evidence="1" id="KW-0805">Transcription regulation</keyword>
<dbReference type="GO" id="GO:0003700">
    <property type="term" value="F:DNA-binding transcription factor activity"/>
    <property type="evidence" value="ECO:0007669"/>
    <property type="project" value="TreeGrafter"/>
</dbReference>
<organism evidence="5">
    <name type="scientific">hydrothermal vent metagenome</name>
    <dbReference type="NCBI Taxonomy" id="652676"/>
    <lineage>
        <taxon>unclassified sequences</taxon>
        <taxon>metagenomes</taxon>
        <taxon>ecological metagenomes</taxon>
    </lineage>
</organism>
<evidence type="ECO:0000256" key="3">
    <source>
        <dbReference type="ARBA" id="ARBA00023163"/>
    </source>
</evidence>
<dbReference type="Gene3D" id="1.10.357.10">
    <property type="entry name" value="Tetracycline Repressor, domain 2"/>
    <property type="match status" value="1"/>
</dbReference>
<dbReference type="SUPFAM" id="SSF48498">
    <property type="entry name" value="Tetracyclin repressor-like, C-terminal domain"/>
    <property type="match status" value="1"/>
</dbReference>
<evidence type="ECO:0000313" key="5">
    <source>
        <dbReference type="EMBL" id="VAW95149.1"/>
    </source>
</evidence>
<dbReference type="InterPro" id="IPR009057">
    <property type="entry name" value="Homeodomain-like_sf"/>
</dbReference>
<accession>A0A3B1AA85</accession>
<keyword evidence="3" id="KW-0804">Transcription</keyword>
<dbReference type="PROSITE" id="PS50977">
    <property type="entry name" value="HTH_TETR_2"/>
    <property type="match status" value="1"/>
</dbReference>
<dbReference type="EMBL" id="UOFT01000042">
    <property type="protein sequence ID" value="VAW95149.1"/>
    <property type="molecule type" value="Genomic_DNA"/>
</dbReference>
<dbReference type="InterPro" id="IPR050109">
    <property type="entry name" value="HTH-type_TetR-like_transc_reg"/>
</dbReference>
<gene>
    <name evidence="5" type="ORF">MNBD_GAMMA23-471</name>
</gene>
<dbReference type="PRINTS" id="PR00455">
    <property type="entry name" value="HTHTETR"/>
</dbReference>
<sequence length="194" mass="21792">MKNSDLKRIEIIETAERRFLDIGYNKTTMAEIADDLGMSAANLYRFFKSKQDIAAACAERCLGKRGDCLKEVVAKSELSAGEKLLAFVLEDIRYTFESENEPKVNELIAIVTREHKDIVLSKLDSQCELIAEIIEQGNASGEFNVTDVPKTASAIYSSLTLFEIPIFLPLFTKEQFEKMASDLVELLLTGLKKR</sequence>
<dbReference type="InterPro" id="IPR041478">
    <property type="entry name" value="TetR_C_27"/>
</dbReference>
<proteinExistence type="predicted"/>
<protein>
    <recommendedName>
        <fullName evidence="4">HTH tetR-type domain-containing protein</fullName>
    </recommendedName>
</protein>
<dbReference type="InterPro" id="IPR036271">
    <property type="entry name" value="Tet_transcr_reg_TetR-rel_C_sf"/>
</dbReference>
<keyword evidence="2" id="KW-0238">DNA-binding</keyword>
<dbReference type="Pfam" id="PF00440">
    <property type="entry name" value="TetR_N"/>
    <property type="match status" value="1"/>
</dbReference>
<dbReference type="AlphaFoldDB" id="A0A3B1AA85"/>
<dbReference type="PANTHER" id="PTHR30055:SF234">
    <property type="entry name" value="HTH-TYPE TRANSCRIPTIONAL REGULATOR BETI"/>
    <property type="match status" value="1"/>
</dbReference>
<evidence type="ECO:0000256" key="2">
    <source>
        <dbReference type="ARBA" id="ARBA00023125"/>
    </source>
</evidence>
<evidence type="ECO:0000256" key="1">
    <source>
        <dbReference type="ARBA" id="ARBA00023015"/>
    </source>
</evidence>
<dbReference type="SUPFAM" id="SSF46689">
    <property type="entry name" value="Homeodomain-like"/>
    <property type="match status" value="1"/>
</dbReference>
<reference evidence="5" key="1">
    <citation type="submission" date="2018-06" db="EMBL/GenBank/DDBJ databases">
        <authorList>
            <person name="Zhirakovskaya E."/>
        </authorList>
    </citation>
    <scope>NUCLEOTIDE SEQUENCE</scope>
</reference>
<dbReference type="PANTHER" id="PTHR30055">
    <property type="entry name" value="HTH-TYPE TRANSCRIPTIONAL REGULATOR RUTR"/>
    <property type="match status" value="1"/>
</dbReference>
<feature type="domain" description="HTH tetR-type" evidence="4">
    <location>
        <begin position="5"/>
        <end position="65"/>
    </location>
</feature>
<dbReference type="Pfam" id="PF17935">
    <property type="entry name" value="TetR_C_27"/>
    <property type="match status" value="1"/>
</dbReference>
<evidence type="ECO:0000259" key="4">
    <source>
        <dbReference type="PROSITE" id="PS50977"/>
    </source>
</evidence>
<dbReference type="GO" id="GO:0000976">
    <property type="term" value="F:transcription cis-regulatory region binding"/>
    <property type="evidence" value="ECO:0007669"/>
    <property type="project" value="TreeGrafter"/>
</dbReference>
<name>A0A3B1AA85_9ZZZZ</name>
<dbReference type="InterPro" id="IPR001647">
    <property type="entry name" value="HTH_TetR"/>
</dbReference>